<evidence type="ECO:0000313" key="2">
    <source>
        <dbReference type="Proteomes" id="UP001214757"/>
    </source>
</evidence>
<comment type="caution">
    <text evidence="1">The sequence shown here is derived from an EMBL/GenBank/DDBJ whole genome shotgun (WGS) entry which is preliminary data.</text>
</comment>
<accession>A0ABT5LZH8</accession>
<organism evidence="1 2">
    <name type="scientific">Xenorhabdus aichiensis</name>
    <dbReference type="NCBI Taxonomy" id="3025874"/>
    <lineage>
        <taxon>Bacteria</taxon>
        <taxon>Pseudomonadati</taxon>
        <taxon>Pseudomonadota</taxon>
        <taxon>Gammaproteobacteria</taxon>
        <taxon>Enterobacterales</taxon>
        <taxon>Morganellaceae</taxon>
        <taxon>Xenorhabdus</taxon>
    </lineage>
</organism>
<reference evidence="1 2" key="1">
    <citation type="submission" date="2023-02" db="EMBL/GenBank/DDBJ databases">
        <title>Entomopathogenic bacteria.</title>
        <authorList>
            <person name="Machado R.A."/>
        </authorList>
    </citation>
    <scope>NUCLEOTIDE SEQUENCE [LARGE SCALE GENOMIC DNA]</scope>
    <source>
        <strain evidence="1 2">XENO-7</strain>
    </source>
</reference>
<gene>
    <name evidence="1" type="ORF">PSI22_04160</name>
</gene>
<proteinExistence type="predicted"/>
<evidence type="ECO:0000313" key="1">
    <source>
        <dbReference type="EMBL" id="MDC9620838.1"/>
    </source>
</evidence>
<dbReference type="RefSeq" id="WP_254852235.1">
    <property type="nucleotide sequence ID" value="NZ_JAQRFO010000005.1"/>
</dbReference>
<keyword evidence="2" id="KW-1185">Reference proteome</keyword>
<dbReference type="EMBL" id="JAQRFO010000005">
    <property type="protein sequence ID" value="MDC9620838.1"/>
    <property type="molecule type" value="Genomic_DNA"/>
</dbReference>
<protein>
    <submittedName>
        <fullName evidence="1">Uncharacterized protein</fullName>
    </submittedName>
</protein>
<dbReference type="GeneID" id="93908568"/>
<dbReference type="Proteomes" id="UP001214757">
    <property type="component" value="Unassembled WGS sequence"/>
</dbReference>
<name>A0ABT5LZH8_9GAMM</name>
<sequence length="63" mass="7249">MLKHQHRRNQAVRLTLPDGTNGLIVTDRRCTISYDFPVEIKIEPVGHNQKTEADSLSFTRKTD</sequence>